<feature type="transmembrane region" description="Helical" evidence="1">
    <location>
        <begin position="170"/>
        <end position="190"/>
    </location>
</feature>
<feature type="transmembrane region" description="Helical" evidence="1">
    <location>
        <begin position="137"/>
        <end position="158"/>
    </location>
</feature>
<proteinExistence type="predicted"/>
<keyword evidence="1" id="KW-0472">Membrane</keyword>
<dbReference type="RefSeq" id="XP_016942065.3">
    <property type="nucleotide sequence ID" value="XM_017086576.4"/>
</dbReference>
<keyword evidence="1" id="KW-1133">Transmembrane helix</keyword>
<reference evidence="3" key="1">
    <citation type="submission" date="2025-08" db="UniProtKB">
        <authorList>
            <consortium name="RefSeq"/>
        </authorList>
    </citation>
    <scope>IDENTIFICATION</scope>
</reference>
<dbReference type="AlphaFoldDB" id="A0AB39ZUQ9"/>
<evidence type="ECO:0000313" key="3">
    <source>
        <dbReference type="RefSeq" id="XP_016942065.3"/>
    </source>
</evidence>
<dbReference type="Proteomes" id="UP001652628">
    <property type="component" value="Chromosome X"/>
</dbReference>
<evidence type="ECO:0000256" key="1">
    <source>
        <dbReference type="SAM" id="Phobius"/>
    </source>
</evidence>
<organism evidence="2 3">
    <name type="scientific">Drosophila suzukii</name>
    <name type="common">Spotted-wing drosophila fruit fly</name>
    <dbReference type="NCBI Taxonomy" id="28584"/>
    <lineage>
        <taxon>Eukaryota</taxon>
        <taxon>Metazoa</taxon>
        <taxon>Ecdysozoa</taxon>
        <taxon>Arthropoda</taxon>
        <taxon>Hexapoda</taxon>
        <taxon>Insecta</taxon>
        <taxon>Pterygota</taxon>
        <taxon>Neoptera</taxon>
        <taxon>Endopterygota</taxon>
        <taxon>Diptera</taxon>
        <taxon>Brachycera</taxon>
        <taxon>Muscomorpha</taxon>
        <taxon>Ephydroidea</taxon>
        <taxon>Drosophilidae</taxon>
        <taxon>Drosophila</taxon>
        <taxon>Sophophora</taxon>
    </lineage>
</organism>
<accession>A0AB39ZUQ9</accession>
<evidence type="ECO:0000313" key="2">
    <source>
        <dbReference type="Proteomes" id="UP001652628"/>
    </source>
</evidence>
<dbReference type="GeneID" id="139352180"/>
<keyword evidence="2" id="KW-1185">Reference proteome</keyword>
<name>A0AB39ZUQ9_DROSZ</name>
<keyword evidence="1" id="KW-0812">Transmembrane</keyword>
<feature type="transmembrane region" description="Helical" evidence="1">
    <location>
        <begin position="55"/>
        <end position="74"/>
    </location>
</feature>
<gene>
    <name evidence="3" type="primary">LOC139352180</name>
</gene>
<protein>
    <submittedName>
        <fullName evidence="3">Uncharacterized protein</fullName>
    </submittedName>
</protein>
<sequence>MFEMQYITSRVHRFLHKFFYIHHDYDEYSIWNFCPMTIWKEFTSMLQSCCFCRTWLFPMVYWLVVLISLYGAGVNCYKMMQMWKDPCGKFTVWRQRHFYVMDQLVLRKVRLVSSSIYQIAWFMLVYGIIMVSPNAMAPWILVTSLVLSVEVFIWFLEVITGILPINPQTVLSLVLHVYFLGMVCCVKSVFEVALAEQADYWLRII</sequence>
<feature type="transmembrane region" description="Helical" evidence="1">
    <location>
        <begin position="111"/>
        <end position="131"/>
    </location>
</feature>